<name>A0ABU3MJ89_9PROT</name>
<dbReference type="Gene3D" id="3.40.50.1980">
    <property type="entry name" value="Nitrogenase molybdenum iron protein domain"/>
    <property type="match status" value="1"/>
</dbReference>
<evidence type="ECO:0000313" key="1">
    <source>
        <dbReference type="EMBL" id="MDT8332790.1"/>
    </source>
</evidence>
<evidence type="ECO:0000313" key="2">
    <source>
        <dbReference type="Proteomes" id="UP001258945"/>
    </source>
</evidence>
<dbReference type="EMBL" id="JAVVDO010000036">
    <property type="protein sequence ID" value="MDT8332790.1"/>
    <property type="molecule type" value="Genomic_DNA"/>
</dbReference>
<comment type="caution">
    <text evidence="1">The sequence shown here is derived from an EMBL/GenBank/DDBJ whole genome shotgun (WGS) entry which is preliminary data.</text>
</comment>
<dbReference type="Proteomes" id="UP001258945">
    <property type="component" value="Unassembled WGS sequence"/>
</dbReference>
<dbReference type="RefSeq" id="WP_314283616.1">
    <property type="nucleotide sequence ID" value="NZ_JAVVDO010000036.1"/>
</dbReference>
<keyword evidence="2" id="KW-1185">Reference proteome</keyword>
<reference evidence="1 2" key="1">
    <citation type="journal article" date="2019" name="Microb. Pathog.">
        <title>Comparison of VITEK 2, MALDI-TOF MS, 16S rRNA gene sequencing, and whole-genome sequencing for identification of Roseomonas mucosa.</title>
        <authorList>
            <person name="Rudolph W.W."/>
            <person name="Gunzer F."/>
            <person name="Trauth M."/>
            <person name="Bunk B."/>
            <person name="Bigge R."/>
            <person name="Schrottner P."/>
        </authorList>
    </citation>
    <scope>NUCLEOTIDE SEQUENCE [LARGE SCALE GENOMIC DNA]</scope>
    <source>
        <strain evidence="1 2">DSM 103800</strain>
    </source>
</reference>
<gene>
    <name evidence="1" type="ORF">RQ831_17175</name>
</gene>
<protein>
    <recommendedName>
        <fullName evidence="3">Fe/B12 periplasmic-binding domain-containing protein</fullName>
    </recommendedName>
</protein>
<sequence length="67" mass="7543">MPWAVGRQHAFGIRNHFGGALNVLALRAMAGWLYPELARQLDPAGTLETIYRRFAPMPAEEAFWTSL</sequence>
<accession>A0ABU3MJ89</accession>
<evidence type="ECO:0008006" key="3">
    <source>
        <dbReference type="Google" id="ProtNLM"/>
    </source>
</evidence>
<organism evidence="1 2">
    <name type="scientific">Roseomonas gilardii</name>
    <dbReference type="NCBI Taxonomy" id="257708"/>
    <lineage>
        <taxon>Bacteria</taxon>
        <taxon>Pseudomonadati</taxon>
        <taxon>Pseudomonadota</taxon>
        <taxon>Alphaproteobacteria</taxon>
        <taxon>Acetobacterales</taxon>
        <taxon>Roseomonadaceae</taxon>
        <taxon>Roseomonas</taxon>
    </lineage>
</organism>
<proteinExistence type="predicted"/>